<keyword evidence="3" id="KW-1185">Reference proteome</keyword>
<comment type="caution">
    <text evidence="2">The sequence shown here is derived from an EMBL/GenBank/DDBJ whole genome shotgun (WGS) entry which is preliminary data.</text>
</comment>
<evidence type="ECO:0000259" key="1">
    <source>
        <dbReference type="Pfam" id="PF07727"/>
    </source>
</evidence>
<name>A0A6G1DCT2_9ORYZ</name>
<protein>
    <recommendedName>
        <fullName evidence="1">Reverse transcriptase Ty1/copia-type domain-containing protein</fullName>
    </recommendedName>
</protein>
<evidence type="ECO:0000313" key="3">
    <source>
        <dbReference type="Proteomes" id="UP000479710"/>
    </source>
</evidence>
<gene>
    <name evidence="2" type="ORF">E2562_001318</name>
</gene>
<dbReference type="EMBL" id="SPHZ02000006">
    <property type="protein sequence ID" value="KAF0910082.1"/>
    <property type="molecule type" value="Genomic_DNA"/>
</dbReference>
<sequence>MESVRLLLAVAAHAGWSVHHMDVKSAFLNGELAEEVYVQQPPGFVIDGQEHKVYRLRKALYGLRQAPRAWNAKLDDSLMSLGFQRSITEHAVYTRSKDGSKLISW</sequence>
<dbReference type="Proteomes" id="UP000479710">
    <property type="component" value="Unassembled WGS sequence"/>
</dbReference>
<feature type="domain" description="Reverse transcriptase Ty1/copia-type" evidence="1">
    <location>
        <begin position="2"/>
        <end position="103"/>
    </location>
</feature>
<organism evidence="2 3">
    <name type="scientific">Oryza meyeriana var. granulata</name>
    <dbReference type="NCBI Taxonomy" id="110450"/>
    <lineage>
        <taxon>Eukaryota</taxon>
        <taxon>Viridiplantae</taxon>
        <taxon>Streptophyta</taxon>
        <taxon>Embryophyta</taxon>
        <taxon>Tracheophyta</taxon>
        <taxon>Spermatophyta</taxon>
        <taxon>Magnoliopsida</taxon>
        <taxon>Liliopsida</taxon>
        <taxon>Poales</taxon>
        <taxon>Poaceae</taxon>
        <taxon>BOP clade</taxon>
        <taxon>Oryzoideae</taxon>
        <taxon>Oryzeae</taxon>
        <taxon>Oryzinae</taxon>
        <taxon>Oryza</taxon>
        <taxon>Oryza meyeriana</taxon>
    </lineage>
</organism>
<proteinExistence type="predicted"/>
<dbReference type="InterPro" id="IPR013103">
    <property type="entry name" value="RVT_2"/>
</dbReference>
<dbReference type="AlphaFoldDB" id="A0A6G1DCT2"/>
<dbReference type="OrthoDB" id="774847at2759"/>
<dbReference type="InterPro" id="IPR043502">
    <property type="entry name" value="DNA/RNA_pol_sf"/>
</dbReference>
<dbReference type="SUPFAM" id="SSF56672">
    <property type="entry name" value="DNA/RNA polymerases"/>
    <property type="match status" value="1"/>
</dbReference>
<evidence type="ECO:0000313" key="2">
    <source>
        <dbReference type="EMBL" id="KAF0910082.1"/>
    </source>
</evidence>
<dbReference type="Pfam" id="PF07727">
    <property type="entry name" value="RVT_2"/>
    <property type="match status" value="1"/>
</dbReference>
<accession>A0A6G1DCT2</accession>
<reference evidence="2 3" key="1">
    <citation type="submission" date="2019-11" db="EMBL/GenBank/DDBJ databases">
        <title>Whole genome sequence of Oryza granulata.</title>
        <authorList>
            <person name="Li W."/>
        </authorList>
    </citation>
    <scope>NUCLEOTIDE SEQUENCE [LARGE SCALE GENOMIC DNA]</scope>
    <source>
        <strain evidence="3">cv. Menghai</strain>
        <tissue evidence="2">Leaf</tissue>
    </source>
</reference>